<dbReference type="SUPFAM" id="SSF53271">
    <property type="entry name" value="PRTase-like"/>
    <property type="match status" value="1"/>
</dbReference>
<evidence type="ECO:0000259" key="6">
    <source>
        <dbReference type="Pfam" id="PF00156"/>
    </source>
</evidence>
<evidence type="ECO:0000256" key="1">
    <source>
        <dbReference type="ARBA" id="ARBA00011738"/>
    </source>
</evidence>
<dbReference type="Proteomes" id="UP000294545">
    <property type="component" value="Unassembled WGS sequence"/>
</dbReference>
<dbReference type="OrthoDB" id="4213751at2"/>
<evidence type="ECO:0000256" key="5">
    <source>
        <dbReference type="ARBA" id="ARBA00049656"/>
    </source>
</evidence>
<dbReference type="PANTHER" id="PTHR43864">
    <property type="entry name" value="HYPOXANTHINE/GUANINE PHOSPHORIBOSYLTRANSFERASE"/>
    <property type="match status" value="1"/>
</dbReference>
<dbReference type="RefSeq" id="WP_132283374.1">
    <property type="nucleotide sequence ID" value="NZ_SMGQ01000018.1"/>
</dbReference>
<evidence type="ECO:0000313" key="8">
    <source>
        <dbReference type="EMBL" id="TCK87880.1"/>
    </source>
</evidence>
<dbReference type="InterPro" id="IPR050118">
    <property type="entry name" value="Pur/Pyrimidine_PRTase"/>
</dbReference>
<reference evidence="8 9" key="1">
    <citation type="submission" date="2019-03" db="EMBL/GenBank/DDBJ databases">
        <title>Genomic Encyclopedia of Type Strains, Phase IV (KMG-IV): sequencing the most valuable type-strain genomes for metagenomic binning, comparative biology and taxonomic classification.</title>
        <authorList>
            <person name="Goeker M."/>
        </authorList>
    </citation>
    <scope>NUCLEOTIDE SEQUENCE [LARGE SCALE GENOMIC DNA]</scope>
    <source>
        <strain evidence="8 9">DSM 24176</strain>
    </source>
</reference>
<evidence type="ECO:0000256" key="3">
    <source>
        <dbReference type="ARBA" id="ARBA00023125"/>
    </source>
</evidence>
<dbReference type="PANTHER" id="PTHR43864:SF2">
    <property type="entry name" value="PUR OPERON REPRESSOR"/>
    <property type="match status" value="1"/>
</dbReference>
<dbReference type="CDD" id="cd06223">
    <property type="entry name" value="PRTases_typeI"/>
    <property type="match status" value="1"/>
</dbReference>
<dbReference type="InterPro" id="IPR015265">
    <property type="entry name" value="PuR_N"/>
</dbReference>
<dbReference type="NCBIfam" id="TIGR01743">
    <property type="entry name" value="purR_Bsub"/>
    <property type="match status" value="1"/>
</dbReference>
<dbReference type="Pfam" id="PF00156">
    <property type="entry name" value="Pribosyltran"/>
    <property type="match status" value="1"/>
</dbReference>
<dbReference type="SUPFAM" id="SSF46785">
    <property type="entry name" value="Winged helix' DNA-binding domain"/>
    <property type="match status" value="1"/>
</dbReference>
<keyword evidence="3" id="KW-0238">DNA-binding</keyword>
<evidence type="ECO:0000259" key="7">
    <source>
        <dbReference type="Pfam" id="PF09182"/>
    </source>
</evidence>
<dbReference type="GO" id="GO:0045982">
    <property type="term" value="P:negative regulation of purine nucleobase metabolic process"/>
    <property type="evidence" value="ECO:0007669"/>
    <property type="project" value="InterPro"/>
</dbReference>
<dbReference type="Pfam" id="PF09182">
    <property type="entry name" value="PuR_N"/>
    <property type="match status" value="1"/>
</dbReference>
<comment type="subunit">
    <text evidence="1">Homodimer.</text>
</comment>
<feature type="domain" description="Phosphoribosyltransferase" evidence="6">
    <location>
        <begin position="113"/>
        <end position="259"/>
    </location>
</feature>
<dbReference type="InterPro" id="IPR029057">
    <property type="entry name" value="PRTase-like"/>
</dbReference>
<dbReference type="GO" id="GO:0003677">
    <property type="term" value="F:DNA binding"/>
    <property type="evidence" value="ECO:0007669"/>
    <property type="project" value="UniProtKB-KW"/>
</dbReference>
<feature type="domain" description="Bacterial purine repressor N-terminal" evidence="7">
    <location>
        <begin position="6"/>
        <end position="74"/>
    </location>
</feature>
<comment type="similarity">
    <text evidence="5">Belongs to the purine/pyrimidine phosphoribosyltransferase family. PurR subfamily.</text>
</comment>
<keyword evidence="2" id="KW-0805">Transcription regulation</keyword>
<protein>
    <submittedName>
        <fullName evidence="8">Purine operon repressor PurR</fullName>
    </submittedName>
</protein>
<keyword evidence="4" id="KW-0804">Transcription</keyword>
<dbReference type="InterPro" id="IPR000836">
    <property type="entry name" value="PRTase_dom"/>
</dbReference>
<evidence type="ECO:0000256" key="4">
    <source>
        <dbReference type="ARBA" id="ARBA00023163"/>
    </source>
</evidence>
<sequence length="271" mass="30430">MGKVSKNKRIGVITKILTENPNTLYTLNYFTEKFNCAKSTLSEDIDVIEEFFEEYQLGKIESFSGASGGIIYQPKVSTDQIENVKLELCQKIKEESRLMPGGYLYMNDIFYEPGMAYRIGKALANHFLDQPIDYVVTIETKGIPLALMTARILNKPMVVVRKSSRLTEGTAIQMNYITGSSKTIKTMSLAKKAIEKGSKIVFIDDFMKAGGTAKGIIDLMNEFEAEVVGIGVVMATKHPEKKLVDDFCYLVELEDLYDNEKEIKVLPNNTL</sequence>
<dbReference type="EMBL" id="SMGQ01000018">
    <property type="protein sequence ID" value="TCK87880.1"/>
    <property type="molecule type" value="Genomic_DNA"/>
</dbReference>
<dbReference type="GO" id="GO:0045892">
    <property type="term" value="P:negative regulation of DNA-templated transcription"/>
    <property type="evidence" value="ECO:0007669"/>
    <property type="project" value="InterPro"/>
</dbReference>
<dbReference type="InterPro" id="IPR036390">
    <property type="entry name" value="WH_DNA-bd_sf"/>
</dbReference>
<accession>A0A4R1M938</accession>
<proteinExistence type="inferred from homology"/>
<dbReference type="Gene3D" id="3.40.50.2020">
    <property type="match status" value="1"/>
</dbReference>
<name>A0A4R1M938_9FIRM</name>
<gene>
    <name evidence="8" type="ORF">EDC19_2722</name>
</gene>
<dbReference type="Gene3D" id="1.10.10.10">
    <property type="entry name" value="Winged helix-like DNA-binding domain superfamily/Winged helix DNA-binding domain"/>
    <property type="match status" value="1"/>
</dbReference>
<dbReference type="InterPro" id="IPR010078">
    <property type="entry name" value="PurR_Bsub"/>
</dbReference>
<organism evidence="8 9">
    <name type="scientific">Natranaerovirga hydrolytica</name>
    <dbReference type="NCBI Taxonomy" id="680378"/>
    <lineage>
        <taxon>Bacteria</taxon>
        <taxon>Bacillati</taxon>
        <taxon>Bacillota</taxon>
        <taxon>Clostridia</taxon>
        <taxon>Lachnospirales</taxon>
        <taxon>Natranaerovirgaceae</taxon>
        <taxon>Natranaerovirga</taxon>
    </lineage>
</organism>
<evidence type="ECO:0000256" key="2">
    <source>
        <dbReference type="ARBA" id="ARBA00023015"/>
    </source>
</evidence>
<keyword evidence="9" id="KW-1185">Reference proteome</keyword>
<evidence type="ECO:0000313" key="9">
    <source>
        <dbReference type="Proteomes" id="UP000294545"/>
    </source>
</evidence>
<comment type="caution">
    <text evidence="8">The sequence shown here is derived from an EMBL/GenBank/DDBJ whole genome shotgun (WGS) entry which is preliminary data.</text>
</comment>
<dbReference type="InterPro" id="IPR036388">
    <property type="entry name" value="WH-like_DNA-bd_sf"/>
</dbReference>
<dbReference type="AlphaFoldDB" id="A0A4R1M938"/>